<evidence type="ECO:0000256" key="2">
    <source>
        <dbReference type="ARBA" id="ARBA00022679"/>
    </source>
</evidence>
<keyword evidence="3" id="KW-0012">Acyltransferase</keyword>
<dbReference type="AlphaFoldDB" id="A0A7C9HCL2"/>
<dbReference type="InterPro" id="IPR050500">
    <property type="entry name" value="Phos_Acetyltrans/Butyryltrans"/>
</dbReference>
<dbReference type="InterPro" id="IPR002505">
    <property type="entry name" value="PTA_PTB"/>
</dbReference>
<dbReference type="EMBL" id="VENJ01000013">
    <property type="protein sequence ID" value="MTJ05027.1"/>
    <property type="molecule type" value="Genomic_DNA"/>
</dbReference>
<evidence type="ECO:0000256" key="3">
    <source>
        <dbReference type="ARBA" id="ARBA00023315"/>
    </source>
</evidence>
<evidence type="ECO:0000313" key="6">
    <source>
        <dbReference type="Proteomes" id="UP000483078"/>
    </source>
</evidence>
<dbReference type="RefSeq" id="WP_273249798.1">
    <property type="nucleotide sequence ID" value="NZ_VENJ01000013.1"/>
</dbReference>
<comment type="similarity">
    <text evidence="1">Belongs to the phosphate acetyltransferase and butyryltransferase family.</text>
</comment>
<dbReference type="PIRSF" id="PIRSF000428">
    <property type="entry name" value="P_Ac_trans"/>
    <property type="match status" value="1"/>
</dbReference>
<name>A0A7C9HCL2_9RHOB</name>
<sequence>MQDPFPFLSPITADAPRRLLDRAHGLPVPRVALVNAGAENPLSGIREAAEAGLAEPILIGDSDKIRATADAIGWDISDLRLIHAPRDTAAAKAAELARIGQVDSIMKGQVHTSAFLKALLPRAAGLRADGMRCGHVFHITAPHSDRPLLLTDGALNVDPDIATRQDCLRHAITLARQLGIERPKAAILSANEDPIPSLRNSVEAAQIAAWARTALPQAEVAGPMALDLIFSRAAAEAKHYASPVAGDADIVLTPNITTGNAVFKLMMLGMGCCAGGVVLGAKVPILLTSRAQGAPARIASAALGVIAAAGGGQ</sequence>
<organism evidence="5 6">
    <name type="scientific">Sediminimonas qiaohouensis</name>
    <dbReference type="NCBI Taxonomy" id="552061"/>
    <lineage>
        <taxon>Bacteria</taxon>
        <taxon>Pseudomonadati</taxon>
        <taxon>Pseudomonadota</taxon>
        <taxon>Alphaproteobacteria</taxon>
        <taxon>Rhodobacterales</taxon>
        <taxon>Roseobacteraceae</taxon>
        <taxon>Sediminimonas</taxon>
    </lineage>
</organism>
<keyword evidence="2 5" id="KW-0808">Transferase</keyword>
<dbReference type="SUPFAM" id="SSF53659">
    <property type="entry name" value="Isocitrate/Isopropylmalate dehydrogenase-like"/>
    <property type="match status" value="1"/>
</dbReference>
<dbReference type="Gene3D" id="3.40.718.10">
    <property type="entry name" value="Isopropylmalate Dehydrogenase"/>
    <property type="match status" value="1"/>
</dbReference>
<evidence type="ECO:0000259" key="4">
    <source>
        <dbReference type="Pfam" id="PF01515"/>
    </source>
</evidence>
<accession>A0A7C9HCL2</accession>
<dbReference type="PANTHER" id="PTHR43356">
    <property type="entry name" value="PHOSPHATE ACETYLTRANSFERASE"/>
    <property type="match status" value="1"/>
</dbReference>
<dbReference type="Proteomes" id="UP000483078">
    <property type="component" value="Unassembled WGS sequence"/>
</dbReference>
<comment type="caution">
    <text evidence="5">The sequence shown here is derived from an EMBL/GenBank/DDBJ whole genome shotgun (WGS) entry which is preliminary data.</text>
</comment>
<dbReference type="Pfam" id="PF01515">
    <property type="entry name" value="PTA_PTB"/>
    <property type="match status" value="1"/>
</dbReference>
<dbReference type="PANTHER" id="PTHR43356:SF2">
    <property type="entry name" value="PHOSPHATE ACETYLTRANSFERASE"/>
    <property type="match status" value="1"/>
</dbReference>
<evidence type="ECO:0000256" key="1">
    <source>
        <dbReference type="ARBA" id="ARBA00005656"/>
    </source>
</evidence>
<gene>
    <name evidence="5" type="ORF">FH759_10095</name>
</gene>
<feature type="domain" description="Phosphate acetyl/butaryl transferase" evidence="4">
    <location>
        <begin position="89"/>
        <end position="302"/>
    </location>
</feature>
<dbReference type="GO" id="GO:0016746">
    <property type="term" value="F:acyltransferase activity"/>
    <property type="evidence" value="ECO:0007669"/>
    <property type="project" value="UniProtKB-KW"/>
</dbReference>
<dbReference type="InterPro" id="IPR012147">
    <property type="entry name" value="P_Ac_Bu_trans"/>
</dbReference>
<proteinExistence type="inferred from homology"/>
<evidence type="ECO:0000313" key="5">
    <source>
        <dbReference type="EMBL" id="MTJ05027.1"/>
    </source>
</evidence>
<protein>
    <submittedName>
        <fullName evidence="5">Phosphate acetyltransferase</fullName>
    </submittedName>
</protein>
<reference evidence="5 6" key="1">
    <citation type="submission" date="2019-06" db="EMBL/GenBank/DDBJ databases">
        <title>Enrichment of Autotrophic Halophilic Microorganisms from Red Sea Brine Pool Using Microbial Electrosynthesis System.</title>
        <authorList>
            <person name="Alqahtani M.F."/>
            <person name="Bajracharya S."/>
            <person name="Katuri K.P."/>
            <person name="Ali M."/>
            <person name="Saikaly P.E."/>
        </authorList>
    </citation>
    <scope>NUCLEOTIDE SEQUENCE [LARGE SCALE GENOMIC DNA]</scope>
    <source>
        <strain evidence="5">MES6</strain>
    </source>
</reference>